<dbReference type="Pfam" id="PF01497">
    <property type="entry name" value="Peripla_BP_2"/>
    <property type="match status" value="1"/>
</dbReference>
<dbReference type="PROSITE" id="PS50983">
    <property type="entry name" value="FE_B12_PBP"/>
    <property type="match status" value="1"/>
</dbReference>
<evidence type="ECO:0000256" key="3">
    <source>
        <dbReference type="ARBA" id="ARBA00022448"/>
    </source>
</evidence>
<gene>
    <name evidence="7" type="ORF">GORHZ_097_00020</name>
</gene>
<evidence type="ECO:0000313" key="8">
    <source>
        <dbReference type="Proteomes" id="UP000008363"/>
    </source>
</evidence>
<dbReference type="OrthoDB" id="1846031at2"/>
<dbReference type="PANTHER" id="PTHR30532:SF24">
    <property type="entry name" value="FERRIC ENTEROBACTIN-BINDING PERIPLASMIC PROTEIN FEPB"/>
    <property type="match status" value="1"/>
</dbReference>
<dbReference type="EMBL" id="BAHC01000097">
    <property type="protein sequence ID" value="GAB90326.1"/>
    <property type="molecule type" value="Genomic_DNA"/>
</dbReference>
<dbReference type="Gene3D" id="3.40.50.1980">
    <property type="entry name" value="Nitrogenase molybdenum iron protein domain"/>
    <property type="match status" value="2"/>
</dbReference>
<dbReference type="InterPro" id="IPR051313">
    <property type="entry name" value="Bact_iron-sidero_bind"/>
</dbReference>
<reference evidence="7 8" key="1">
    <citation type="submission" date="2012-08" db="EMBL/GenBank/DDBJ databases">
        <title>Whole genome shotgun sequence of Gordonia rhizosphera NBRC 16068.</title>
        <authorList>
            <person name="Takarada H."/>
            <person name="Isaki S."/>
            <person name="Hosoyama A."/>
            <person name="Tsuchikane K."/>
            <person name="Katsumata H."/>
            <person name="Baba S."/>
            <person name="Ohji S."/>
            <person name="Yamazaki S."/>
            <person name="Fujita N."/>
        </authorList>
    </citation>
    <scope>NUCLEOTIDE SEQUENCE [LARGE SCALE GENOMIC DNA]</scope>
    <source>
        <strain evidence="7 8">NBRC 16068</strain>
    </source>
</reference>
<feature type="domain" description="Fe/B12 periplasmic-binding" evidence="6">
    <location>
        <begin position="55"/>
        <end position="324"/>
    </location>
</feature>
<dbReference type="PROSITE" id="PS51257">
    <property type="entry name" value="PROKAR_LIPOPROTEIN"/>
    <property type="match status" value="1"/>
</dbReference>
<dbReference type="Proteomes" id="UP000008363">
    <property type="component" value="Unassembled WGS sequence"/>
</dbReference>
<proteinExistence type="inferred from homology"/>
<feature type="chain" id="PRO_5003895839" evidence="5">
    <location>
        <begin position="26"/>
        <end position="325"/>
    </location>
</feature>
<organism evidence="7 8">
    <name type="scientific">Gordonia rhizosphera NBRC 16068</name>
    <dbReference type="NCBI Taxonomy" id="1108045"/>
    <lineage>
        <taxon>Bacteria</taxon>
        <taxon>Bacillati</taxon>
        <taxon>Actinomycetota</taxon>
        <taxon>Actinomycetes</taxon>
        <taxon>Mycobacteriales</taxon>
        <taxon>Gordoniaceae</taxon>
        <taxon>Gordonia</taxon>
    </lineage>
</organism>
<dbReference type="STRING" id="1108045.GORHZ_097_00020"/>
<evidence type="ECO:0000259" key="6">
    <source>
        <dbReference type="PROSITE" id="PS50983"/>
    </source>
</evidence>
<dbReference type="GO" id="GO:1901678">
    <property type="term" value="P:iron coordination entity transport"/>
    <property type="evidence" value="ECO:0007669"/>
    <property type="project" value="UniProtKB-ARBA"/>
</dbReference>
<dbReference type="RefSeq" id="WP_006333028.1">
    <property type="nucleotide sequence ID" value="NZ_BAHC01000097.1"/>
</dbReference>
<dbReference type="SUPFAM" id="SSF53807">
    <property type="entry name" value="Helical backbone' metal receptor"/>
    <property type="match status" value="1"/>
</dbReference>
<accession>K6W9B2</accession>
<feature type="signal peptide" evidence="5">
    <location>
        <begin position="1"/>
        <end position="25"/>
    </location>
</feature>
<evidence type="ECO:0000256" key="2">
    <source>
        <dbReference type="ARBA" id="ARBA00008814"/>
    </source>
</evidence>
<evidence type="ECO:0000256" key="5">
    <source>
        <dbReference type="SAM" id="SignalP"/>
    </source>
</evidence>
<name>K6W9B2_9ACTN</name>
<dbReference type="InterPro" id="IPR002491">
    <property type="entry name" value="ABC_transptr_periplasmic_BD"/>
</dbReference>
<dbReference type="AlphaFoldDB" id="K6W9B2"/>
<comment type="similarity">
    <text evidence="2">Belongs to the bacterial solute-binding protein 8 family.</text>
</comment>
<protein>
    <submittedName>
        <fullName evidence="7">Putative ABC transporter substrate-binding protein</fullName>
    </submittedName>
</protein>
<evidence type="ECO:0000313" key="7">
    <source>
        <dbReference type="EMBL" id="GAB90326.1"/>
    </source>
</evidence>
<evidence type="ECO:0000256" key="4">
    <source>
        <dbReference type="ARBA" id="ARBA00022729"/>
    </source>
</evidence>
<keyword evidence="3" id="KW-0813">Transport</keyword>
<dbReference type="GO" id="GO:0030288">
    <property type="term" value="C:outer membrane-bounded periplasmic space"/>
    <property type="evidence" value="ECO:0007669"/>
    <property type="project" value="TreeGrafter"/>
</dbReference>
<keyword evidence="8" id="KW-1185">Reference proteome</keyword>
<evidence type="ECO:0000256" key="1">
    <source>
        <dbReference type="ARBA" id="ARBA00004196"/>
    </source>
</evidence>
<sequence length="325" mass="34271">MTTRRRLSLLIAVFAVLLTALTACSAPDESTEAGGAPIQVNTSKGSVTITGVPKRIVALGAQWIDVALAFGVTPVAYLDNIAVLTGDPAPWARDQLADSTALSTDDTVAQIAKAEPDLILATGYMAEGQPDLYANVSKLAPTIPGITGKQIDPWEDMVSFLGTVLRQPEKATEITDAVNAKIDAAQQNLPGLEGKTYTMAYMYSGDQIQVLGDPEDGATNLFTSLGMSIAPTLVSEYEKNGQPRFPISTENVPLLNSDMLVVTANTEQLMSTLAALPGYQALSSVRGDAVSQMSVAEIGGLNEPTPLSIPYLLDKIYPALENAAQ</sequence>
<comment type="caution">
    <text evidence="7">The sequence shown here is derived from an EMBL/GenBank/DDBJ whole genome shotgun (WGS) entry which is preliminary data.</text>
</comment>
<dbReference type="PANTHER" id="PTHR30532">
    <property type="entry name" value="IRON III DICITRATE-BINDING PERIPLASMIC PROTEIN"/>
    <property type="match status" value="1"/>
</dbReference>
<dbReference type="eggNOG" id="COG0614">
    <property type="taxonomic scope" value="Bacteria"/>
</dbReference>
<comment type="subcellular location">
    <subcellularLocation>
        <location evidence="1">Cell envelope</location>
    </subcellularLocation>
</comment>
<keyword evidence="4 5" id="KW-0732">Signal</keyword>